<evidence type="ECO:0000313" key="2">
    <source>
        <dbReference type="Proteomes" id="UP001596513"/>
    </source>
</evidence>
<comment type="caution">
    <text evidence="1">The sequence shown here is derived from an EMBL/GenBank/DDBJ whole genome shotgun (WGS) entry which is preliminary data.</text>
</comment>
<organism evidence="1 2">
    <name type="scientific">Hymenobacter humi</name>
    <dbReference type="NCBI Taxonomy" id="1411620"/>
    <lineage>
        <taxon>Bacteria</taxon>
        <taxon>Pseudomonadati</taxon>
        <taxon>Bacteroidota</taxon>
        <taxon>Cytophagia</taxon>
        <taxon>Cytophagales</taxon>
        <taxon>Hymenobacteraceae</taxon>
        <taxon>Hymenobacter</taxon>
    </lineage>
</organism>
<accession>A0ABW2U842</accession>
<reference evidence="2" key="1">
    <citation type="journal article" date="2019" name="Int. J. Syst. Evol. Microbiol.">
        <title>The Global Catalogue of Microorganisms (GCM) 10K type strain sequencing project: providing services to taxonomists for standard genome sequencing and annotation.</title>
        <authorList>
            <consortium name="The Broad Institute Genomics Platform"/>
            <consortium name="The Broad Institute Genome Sequencing Center for Infectious Disease"/>
            <person name="Wu L."/>
            <person name="Ma J."/>
        </authorList>
    </citation>
    <scope>NUCLEOTIDE SEQUENCE [LARGE SCALE GENOMIC DNA]</scope>
    <source>
        <strain evidence="2">JCM 19635</strain>
    </source>
</reference>
<proteinExistence type="predicted"/>
<dbReference type="EMBL" id="JBHTEK010000001">
    <property type="protein sequence ID" value="MFC7669249.1"/>
    <property type="molecule type" value="Genomic_DNA"/>
</dbReference>
<evidence type="ECO:0000313" key="1">
    <source>
        <dbReference type="EMBL" id="MFC7669249.1"/>
    </source>
</evidence>
<gene>
    <name evidence="1" type="ORF">ACFQT0_19255</name>
</gene>
<sequence length="422" mass="47072">MPRLTPPLHTALREAVAARFGQSLRYPSHCDALEAELQKAAGSGGRRISPSTLRRFFGLVEKEGGFHLYTLDTLARYAGHADFEAFGEAVSALVRTKTPSAPTDIPELLAMDRLAHPERLLLGYFLGRVTRPATPDGPATDLALRLAAHPAGQEFFVESFVDLAYLNGAYGEVVAEYLRHKTTAQARLFGHAVLFLGEFLAEDEAAWRARLAHLRALPVPADTHAFPRGRRALAEIMATWHDAPDRRVPASLLARLQADAAAVPRVMMPVQALPAFYNMFPAGYYFFVAAALFLTSEFEALLAWLEFTAAEFPELATLEHNVYNELLRAYRAVALLRTGRDTPGFVRSAFLFSLETHTWLLDYYQVHIWLVELHFALVAGDSAAVEVLQNQISDFAASHRMPFLSGWHKALRKRLLQWHKLS</sequence>
<name>A0ABW2U842_9BACT</name>
<dbReference type="RefSeq" id="WP_380204760.1">
    <property type="nucleotide sequence ID" value="NZ_JBHTEK010000001.1"/>
</dbReference>
<dbReference type="Proteomes" id="UP001596513">
    <property type="component" value="Unassembled WGS sequence"/>
</dbReference>
<keyword evidence="2" id="KW-1185">Reference proteome</keyword>
<protein>
    <submittedName>
        <fullName evidence="1">Uncharacterized protein</fullName>
    </submittedName>
</protein>